<evidence type="ECO:0000313" key="2">
    <source>
        <dbReference type="EMBL" id="TGO26965.1"/>
    </source>
</evidence>
<feature type="region of interest" description="Disordered" evidence="1">
    <location>
        <begin position="116"/>
        <end position="150"/>
    </location>
</feature>
<organism evidence="2 3">
    <name type="scientific">Botrytis paeoniae</name>
    <dbReference type="NCBI Taxonomy" id="278948"/>
    <lineage>
        <taxon>Eukaryota</taxon>
        <taxon>Fungi</taxon>
        <taxon>Dikarya</taxon>
        <taxon>Ascomycota</taxon>
        <taxon>Pezizomycotina</taxon>
        <taxon>Leotiomycetes</taxon>
        <taxon>Helotiales</taxon>
        <taxon>Sclerotiniaceae</taxon>
        <taxon>Botrytis</taxon>
    </lineage>
</organism>
<feature type="compositionally biased region" description="Basic residues" evidence="1">
    <location>
        <begin position="133"/>
        <end position="142"/>
    </location>
</feature>
<accession>A0A4Z1FR40</accession>
<evidence type="ECO:0000313" key="3">
    <source>
        <dbReference type="Proteomes" id="UP000297910"/>
    </source>
</evidence>
<feature type="compositionally biased region" description="Basic and acidic residues" evidence="1">
    <location>
        <begin position="122"/>
        <end position="132"/>
    </location>
</feature>
<gene>
    <name evidence="2" type="ORF">BPAE_0050g00540</name>
</gene>
<sequence length="150" mass="16474">MCGLIQMNRGFARCTGRAVSGSPLSVDNEATTIVKAGRVVRKYLKKTSKVVIVKRKGKRAKNYSHIASNTKNANNLSYQAVGSHHSSLRNLDGPLSEIPTIKYGVKVEVTSFVTTPSKKWRRENGSRSEGKGRGLKRQKCKPARGMSAQQ</sequence>
<keyword evidence="3" id="KW-1185">Reference proteome</keyword>
<dbReference type="AlphaFoldDB" id="A0A4Z1FR40"/>
<name>A0A4Z1FR40_9HELO</name>
<dbReference type="Proteomes" id="UP000297910">
    <property type="component" value="Unassembled WGS sequence"/>
</dbReference>
<comment type="caution">
    <text evidence="2">The sequence shown here is derived from an EMBL/GenBank/DDBJ whole genome shotgun (WGS) entry which is preliminary data.</text>
</comment>
<dbReference type="EMBL" id="PQXI01000050">
    <property type="protein sequence ID" value="TGO26965.1"/>
    <property type="molecule type" value="Genomic_DNA"/>
</dbReference>
<protein>
    <submittedName>
        <fullName evidence="2">Uncharacterized protein</fullName>
    </submittedName>
</protein>
<proteinExistence type="predicted"/>
<evidence type="ECO:0000256" key="1">
    <source>
        <dbReference type="SAM" id="MobiDB-lite"/>
    </source>
</evidence>
<reference evidence="2 3" key="1">
    <citation type="submission" date="2017-12" db="EMBL/GenBank/DDBJ databases">
        <title>Comparative genomics of Botrytis spp.</title>
        <authorList>
            <person name="Valero-Jimenez C.A."/>
            <person name="Tapia P."/>
            <person name="Veloso J."/>
            <person name="Silva-Moreno E."/>
            <person name="Staats M."/>
            <person name="Valdes J.H."/>
            <person name="Van Kan J.A.L."/>
        </authorList>
    </citation>
    <scope>NUCLEOTIDE SEQUENCE [LARGE SCALE GENOMIC DNA]</scope>
    <source>
        <strain evidence="2 3">Bp0003</strain>
    </source>
</reference>